<dbReference type="GO" id="GO:0015179">
    <property type="term" value="F:L-amino acid transmembrane transporter activity"/>
    <property type="evidence" value="ECO:0007669"/>
    <property type="project" value="TreeGrafter"/>
</dbReference>
<feature type="transmembrane region" description="Helical" evidence="7">
    <location>
        <begin position="438"/>
        <end position="459"/>
    </location>
</feature>
<feature type="region of interest" description="Disordered" evidence="6">
    <location>
        <begin position="35"/>
        <end position="64"/>
    </location>
</feature>
<name>A0A397VM99_9GLOM</name>
<dbReference type="Pfam" id="PF01490">
    <property type="entry name" value="Aa_trans"/>
    <property type="match status" value="1"/>
</dbReference>
<evidence type="ECO:0000313" key="10">
    <source>
        <dbReference type="Proteomes" id="UP000266673"/>
    </source>
</evidence>
<evidence type="ECO:0000256" key="3">
    <source>
        <dbReference type="ARBA" id="ARBA00022692"/>
    </source>
</evidence>
<feature type="transmembrane region" description="Helical" evidence="7">
    <location>
        <begin position="560"/>
        <end position="577"/>
    </location>
</feature>
<feature type="transmembrane region" description="Helical" evidence="7">
    <location>
        <begin position="471"/>
        <end position="494"/>
    </location>
</feature>
<keyword evidence="10" id="KW-1185">Reference proteome</keyword>
<dbReference type="PANTHER" id="PTHR22950">
    <property type="entry name" value="AMINO ACID TRANSPORTER"/>
    <property type="match status" value="1"/>
</dbReference>
<dbReference type="PANTHER" id="PTHR22950:SF666">
    <property type="entry name" value="VACUOLAR AMINO ACID TRANSPORTER 4"/>
    <property type="match status" value="1"/>
</dbReference>
<feature type="transmembrane region" description="Helical" evidence="7">
    <location>
        <begin position="373"/>
        <end position="390"/>
    </location>
</feature>
<dbReference type="GO" id="GO:0005774">
    <property type="term" value="C:vacuolar membrane"/>
    <property type="evidence" value="ECO:0007669"/>
    <property type="project" value="TreeGrafter"/>
</dbReference>
<evidence type="ECO:0000256" key="4">
    <source>
        <dbReference type="ARBA" id="ARBA00022989"/>
    </source>
</evidence>
<keyword evidence="4 7" id="KW-1133">Transmembrane helix</keyword>
<comment type="caution">
    <text evidence="9">The sequence shown here is derived from an EMBL/GenBank/DDBJ whole genome shotgun (WGS) entry which is preliminary data.</text>
</comment>
<dbReference type="EMBL" id="QKWP01000308">
    <property type="protein sequence ID" value="RIB22447.1"/>
    <property type="molecule type" value="Genomic_DNA"/>
</dbReference>
<gene>
    <name evidence="9" type="ORF">C2G38_1960779</name>
</gene>
<dbReference type="STRING" id="44941.A0A397VM99"/>
<feature type="transmembrane region" description="Helical" evidence="7">
    <location>
        <begin position="330"/>
        <end position="353"/>
    </location>
</feature>
<proteinExistence type="inferred from homology"/>
<evidence type="ECO:0000256" key="1">
    <source>
        <dbReference type="ARBA" id="ARBA00004141"/>
    </source>
</evidence>
<feature type="transmembrane region" description="Helical" evidence="7">
    <location>
        <begin position="397"/>
        <end position="416"/>
    </location>
</feature>
<keyword evidence="5 7" id="KW-0472">Membrane</keyword>
<sequence>MISPAIAEPVEIKNRDKAPSNNVPDTHNRISNINRLASPPQGQNIQLSKSQPNFNKLGSSPNTTKLHLNASGGFGRSFGSLEPNVPNVEAIPIDIPNERKVEIIRKHLVTEEDLARSAENSGSSADPLALYSTSHHKLPGLDATHEVYKWHNNIEIESMKRTRSRSLYIPRPTDPDTSNIREPGGFRRHHLIMKARQEGKETPNIITRNFIDFLAMYGHFAGEDLSDDEEDDDDDEPLTELTPLIPRERGISTHATASPSKAVFLLLKSFVGTGVMFLPKAFLNGGMIFSTLVLIGIASISLFAFLLLVETRFYVPYSFGDIGGVLYGRWMRSAVLFSITISQIGFVCAYMIFVAENLSEVTGYFMNIKNMDTSWFIVGQLFVFAPLAMIRRISRLSFTALIADAFIMFGLLYLYYYDIFRLSTKGVGEIILFNPRDFALFIGTAVFTFEGIGLIIPITESMKEPKKFPKVLIGVMIFVTIIFTSIGVLSYAAFGKDVKTVVILNLPSDDPIVRIVQLLYALAILLSVPLQLFPAIRIMEQGIFERSGKDNLLVKWQKNLFRFLTVVACGIIAWGGASDLDKFVSLIGSFACVPLCFLYPPLFHFKAAAHTLSAKCLDVFVFLFGLFSLFYTTYITLWRWSENS</sequence>
<feature type="transmembrane region" description="Helical" evidence="7">
    <location>
        <begin position="617"/>
        <end position="638"/>
    </location>
</feature>
<dbReference type="Proteomes" id="UP000266673">
    <property type="component" value="Unassembled WGS sequence"/>
</dbReference>
<feature type="transmembrane region" description="Helical" evidence="7">
    <location>
        <begin position="514"/>
        <end position="539"/>
    </location>
</feature>
<feature type="transmembrane region" description="Helical" evidence="7">
    <location>
        <begin position="583"/>
        <end position="605"/>
    </location>
</feature>
<evidence type="ECO:0000256" key="7">
    <source>
        <dbReference type="SAM" id="Phobius"/>
    </source>
</evidence>
<dbReference type="OrthoDB" id="1684102at2759"/>
<evidence type="ECO:0000256" key="5">
    <source>
        <dbReference type="ARBA" id="ARBA00023136"/>
    </source>
</evidence>
<keyword evidence="3 7" id="KW-0812">Transmembrane</keyword>
<dbReference type="InterPro" id="IPR013057">
    <property type="entry name" value="AA_transpt_TM"/>
</dbReference>
<evidence type="ECO:0000259" key="8">
    <source>
        <dbReference type="Pfam" id="PF01490"/>
    </source>
</evidence>
<dbReference type="AlphaFoldDB" id="A0A397VM99"/>
<evidence type="ECO:0000256" key="2">
    <source>
        <dbReference type="ARBA" id="ARBA00008066"/>
    </source>
</evidence>
<comment type="subcellular location">
    <subcellularLocation>
        <location evidence="1">Membrane</location>
        <topology evidence="1">Multi-pass membrane protein</topology>
    </subcellularLocation>
</comment>
<feature type="domain" description="Amino acid transporter transmembrane" evidence="8">
    <location>
        <begin position="256"/>
        <end position="636"/>
    </location>
</feature>
<feature type="transmembrane region" description="Helical" evidence="7">
    <location>
        <begin position="288"/>
        <end position="309"/>
    </location>
</feature>
<protein>
    <submittedName>
        <fullName evidence="9">Transmembrane amino acid transporter protein</fullName>
    </submittedName>
</protein>
<accession>A0A397VM99</accession>
<comment type="similarity">
    <text evidence="2">Belongs to the amino acid/polyamine transporter 2 family.</text>
</comment>
<evidence type="ECO:0000313" key="9">
    <source>
        <dbReference type="EMBL" id="RIB22447.1"/>
    </source>
</evidence>
<organism evidence="9 10">
    <name type="scientific">Gigaspora rosea</name>
    <dbReference type="NCBI Taxonomy" id="44941"/>
    <lineage>
        <taxon>Eukaryota</taxon>
        <taxon>Fungi</taxon>
        <taxon>Fungi incertae sedis</taxon>
        <taxon>Mucoromycota</taxon>
        <taxon>Glomeromycotina</taxon>
        <taxon>Glomeromycetes</taxon>
        <taxon>Diversisporales</taxon>
        <taxon>Gigasporaceae</taxon>
        <taxon>Gigaspora</taxon>
    </lineage>
</organism>
<reference evidence="9 10" key="1">
    <citation type="submission" date="2018-06" db="EMBL/GenBank/DDBJ databases">
        <title>Comparative genomics reveals the genomic features of Rhizophagus irregularis, R. cerebriforme, R. diaphanum and Gigaspora rosea, and their symbiotic lifestyle signature.</title>
        <authorList>
            <person name="Morin E."/>
            <person name="San Clemente H."/>
            <person name="Chen E.C.H."/>
            <person name="De La Providencia I."/>
            <person name="Hainaut M."/>
            <person name="Kuo A."/>
            <person name="Kohler A."/>
            <person name="Murat C."/>
            <person name="Tang N."/>
            <person name="Roy S."/>
            <person name="Loubradou J."/>
            <person name="Henrissat B."/>
            <person name="Grigoriev I.V."/>
            <person name="Corradi N."/>
            <person name="Roux C."/>
            <person name="Martin F.M."/>
        </authorList>
    </citation>
    <scope>NUCLEOTIDE SEQUENCE [LARGE SCALE GENOMIC DNA]</scope>
    <source>
        <strain evidence="9 10">DAOM 194757</strain>
    </source>
</reference>
<evidence type="ECO:0000256" key="6">
    <source>
        <dbReference type="SAM" id="MobiDB-lite"/>
    </source>
</evidence>